<name>A0A2G9SM64_AQUCT</name>
<dbReference type="AlphaFoldDB" id="A0A2G9SM64"/>
<accession>A0A2G9SM64</accession>
<gene>
    <name evidence="1" type="ORF">AB205_0139430</name>
</gene>
<protein>
    <submittedName>
        <fullName evidence="1">Uncharacterized protein</fullName>
    </submittedName>
</protein>
<feature type="non-terminal residue" evidence="1">
    <location>
        <position position="1"/>
    </location>
</feature>
<dbReference type="EMBL" id="KV923598">
    <property type="protein sequence ID" value="PIO41198.1"/>
    <property type="molecule type" value="Genomic_DNA"/>
</dbReference>
<sequence>SKKIWFLFQNCQSFYVYSAKNKKCRGDQIPPNECSICGGKIIIWVQCCTTAQLSVKLPQCRIEKNGLVREGGKSSRAEVVKDLFTTIVCAYTIEHFNIHNTYSNMHVICIFICLFMSE</sequence>
<dbReference type="Proteomes" id="UP000228934">
    <property type="component" value="Unassembled WGS sequence"/>
</dbReference>
<evidence type="ECO:0000313" key="1">
    <source>
        <dbReference type="EMBL" id="PIO41198.1"/>
    </source>
</evidence>
<proteinExistence type="predicted"/>
<dbReference type="OrthoDB" id="10448096at2759"/>
<keyword evidence="2" id="KW-1185">Reference proteome</keyword>
<evidence type="ECO:0000313" key="2">
    <source>
        <dbReference type="Proteomes" id="UP000228934"/>
    </source>
</evidence>
<reference evidence="2" key="1">
    <citation type="journal article" date="2017" name="Nat. Commun.">
        <title>The North American bullfrog draft genome provides insight into hormonal regulation of long noncoding RNA.</title>
        <authorList>
            <person name="Hammond S.A."/>
            <person name="Warren R.L."/>
            <person name="Vandervalk B.P."/>
            <person name="Kucuk E."/>
            <person name="Khan H."/>
            <person name="Gibb E.A."/>
            <person name="Pandoh P."/>
            <person name="Kirk H."/>
            <person name="Zhao Y."/>
            <person name="Jones M."/>
            <person name="Mungall A.J."/>
            <person name="Coope R."/>
            <person name="Pleasance S."/>
            <person name="Moore R.A."/>
            <person name="Holt R.A."/>
            <person name="Round J.M."/>
            <person name="Ohora S."/>
            <person name="Walle B.V."/>
            <person name="Veldhoen N."/>
            <person name="Helbing C.C."/>
            <person name="Birol I."/>
        </authorList>
    </citation>
    <scope>NUCLEOTIDE SEQUENCE [LARGE SCALE GENOMIC DNA]</scope>
</reference>
<organism evidence="1 2">
    <name type="scientific">Aquarana catesbeiana</name>
    <name type="common">American bullfrog</name>
    <name type="synonym">Rana catesbeiana</name>
    <dbReference type="NCBI Taxonomy" id="8400"/>
    <lineage>
        <taxon>Eukaryota</taxon>
        <taxon>Metazoa</taxon>
        <taxon>Chordata</taxon>
        <taxon>Craniata</taxon>
        <taxon>Vertebrata</taxon>
        <taxon>Euteleostomi</taxon>
        <taxon>Amphibia</taxon>
        <taxon>Batrachia</taxon>
        <taxon>Anura</taxon>
        <taxon>Neobatrachia</taxon>
        <taxon>Ranoidea</taxon>
        <taxon>Ranidae</taxon>
        <taxon>Aquarana</taxon>
    </lineage>
</organism>